<dbReference type="RefSeq" id="WP_270878446.1">
    <property type="nucleotide sequence ID" value="NZ_JAQFVF010000019.1"/>
</dbReference>
<evidence type="ECO:0000256" key="3">
    <source>
        <dbReference type="ARBA" id="ARBA00022777"/>
    </source>
</evidence>
<feature type="transmembrane region" description="Helical" evidence="4">
    <location>
        <begin position="30"/>
        <end position="46"/>
    </location>
</feature>
<feature type="transmembrane region" description="Helical" evidence="4">
    <location>
        <begin position="7"/>
        <end position="24"/>
    </location>
</feature>
<protein>
    <submittedName>
        <fullName evidence="6">Spo0B domain-containing protein</fullName>
    </submittedName>
</protein>
<name>A0ABW0K373_9BACL</name>
<keyword evidence="2" id="KW-0808">Transferase</keyword>
<keyword evidence="3" id="KW-0418">Kinase</keyword>
<dbReference type="Gene3D" id="3.30.565.30">
    <property type="entry name" value="Sporulation initiation phosphotransferase B (SpoOB), C-terminal domain"/>
    <property type="match status" value="1"/>
</dbReference>
<organism evidence="6 7">
    <name type="scientific">Paenibacillus aestuarii</name>
    <dbReference type="NCBI Taxonomy" id="516965"/>
    <lineage>
        <taxon>Bacteria</taxon>
        <taxon>Bacillati</taxon>
        <taxon>Bacillota</taxon>
        <taxon>Bacilli</taxon>
        <taxon>Bacillales</taxon>
        <taxon>Paenibacillaceae</taxon>
        <taxon>Paenibacillus</taxon>
    </lineage>
</organism>
<comment type="caution">
    <text evidence="6">The sequence shown here is derived from an EMBL/GenBank/DDBJ whole genome shotgun (WGS) entry which is preliminary data.</text>
</comment>
<reference evidence="7" key="1">
    <citation type="journal article" date="2019" name="Int. J. Syst. Evol. Microbiol.">
        <title>The Global Catalogue of Microorganisms (GCM) 10K type strain sequencing project: providing services to taxonomists for standard genome sequencing and annotation.</title>
        <authorList>
            <consortium name="The Broad Institute Genomics Platform"/>
            <consortium name="The Broad Institute Genome Sequencing Center for Infectious Disease"/>
            <person name="Wu L."/>
            <person name="Ma J."/>
        </authorList>
    </citation>
    <scope>NUCLEOTIDE SEQUENCE [LARGE SCALE GENOMIC DNA]</scope>
    <source>
        <strain evidence="7">KACC 11904</strain>
    </source>
</reference>
<dbReference type="Pfam" id="PF14682">
    <property type="entry name" value="SPOB_ab"/>
    <property type="match status" value="1"/>
</dbReference>
<sequence>MKQTGSVQVYLLVLVLIGLTGLMFVDPWVIRLALILIIVLLGYTAFKLEASRVQELWSEKLQLEEQRHVVNVLHIVNRLRHDWMNDMQIFFGYIQLKKFDNLRPYMEKIKENMQQESNLSKLGIPSLIAFIISFRVKSKLLQLEVELDQEVNLGQLSLREGLVESLVRKMLGLFEQYAAGNGDEHGVLSLAFDVQEEALLLDFAYQGPYDQAGMEVAVREALSESKDVSLDQQDWQDEEAVVTIRLPFRSHRGLLAAGG</sequence>
<dbReference type="InterPro" id="IPR016120">
    <property type="entry name" value="Sig_transdc_His_kin_SpoOB"/>
</dbReference>
<evidence type="ECO:0000313" key="6">
    <source>
        <dbReference type="EMBL" id="MFC5447247.1"/>
    </source>
</evidence>
<dbReference type="SUPFAM" id="SSF55890">
    <property type="entry name" value="Sporulation response regulatory protein Spo0B"/>
    <property type="match status" value="1"/>
</dbReference>
<keyword evidence="4" id="KW-1133">Transmembrane helix</keyword>
<evidence type="ECO:0000256" key="1">
    <source>
        <dbReference type="ARBA" id="ARBA00022553"/>
    </source>
</evidence>
<evidence type="ECO:0000259" key="5">
    <source>
        <dbReference type="SMART" id="SM01317"/>
    </source>
</evidence>
<dbReference type="Pfam" id="PF14689">
    <property type="entry name" value="SPOB_a"/>
    <property type="match status" value="1"/>
</dbReference>
<accession>A0ABW0K373</accession>
<dbReference type="EMBL" id="JBHSMJ010000006">
    <property type="protein sequence ID" value="MFC5447247.1"/>
    <property type="molecule type" value="Genomic_DNA"/>
</dbReference>
<gene>
    <name evidence="6" type="ORF">ACFPOG_03185</name>
</gene>
<keyword evidence="4" id="KW-0812">Transmembrane</keyword>
<dbReference type="InterPro" id="IPR039506">
    <property type="entry name" value="SPOB_a"/>
</dbReference>
<dbReference type="Proteomes" id="UP001596044">
    <property type="component" value="Unassembled WGS sequence"/>
</dbReference>
<dbReference type="SMART" id="SM01317">
    <property type="entry name" value="SPOB_ab"/>
    <property type="match status" value="1"/>
</dbReference>
<keyword evidence="1" id="KW-0597">Phosphoprotein</keyword>
<evidence type="ECO:0000256" key="4">
    <source>
        <dbReference type="SAM" id="Phobius"/>
    </source>
</evidence>
<dbReference type="InterPro" id="IPR037100">
    <property type="entry name" value="Spo0B_C_sf"/>
</dbReference>
<feature type="domain" description="Sporulation initiation phosphotransferase B C-terminal" evidence="5">
    <location>
        <begin position="124"/>
        <end position="242"/>
    </location>
</feature>
<dbReference type="InterPro" id="IPR016122">
    <property type="entry name" value="SpoOB_C"/>
</dbReference>
<evidence type="ECO:0000313" key="7">
    <source>
        <dbReference type="Proteomes" id="UP001596044"/>
    </source>
</evidence>
<proteinExistence type="predicted"/>
<evidence type="ECO:0000256" key="2">
    <source>
        <dbReference type="ARBA" id="ARBA00022679"/>
    </source>
</evidence>
<keyword evidence="7" id="KW-1185">Reference proteome</keyword>
<keyword evidence="4" id="KW-0472">Membrane</keyword>
<dbReference type="Gene3D" id="1.10.287.130">
    <property type="match status" value="1"/>
</dbReference>